<feature type="domain" description="Anti-sigma K factor RskA C-terminal" evidence="11">
    <location>
        <begin position="100"/>
        <end position="227"/>
    </location>
</feature>
<evidence type="ECO:0000313" key="13">
    <source>
        <dbReference type="Proteomes" id="UP000572377"/>
    </source>
</evidence>
<evidence type="ECO:0000256" key="1">
    <source>
        <dbReference type="ARBA" id="ARBA00004167"/>
    </source>
</evidence>
<dbReference type="GO" id="GO:0016989">
    <property type="term" value="F:sigma factor antagonist activity"/>
    <property type="evidence" value="ECO:0007669"/>
    <property type="project" value="TreeGrafter"/>
</dbReference>
<dbReference type="InterPro" id="IPR051474">
    <property type="entry name" value="Anti-sigma-K/W_factor"/>
</dbReference>
<dbReference type="GO" id="GO:0005886">
    <property type="term" value="C:plasma membrane"/>
    <property type="evidence" value="ECO:0007669"/>
    <property type="project" value="UniProtKB-SubCell"/>
</dbReference>
<protein>
    <recommendedName>
        <fullName evidence="8">Regulator of SigK</fullName>
    </recommendedName>
    <alternativeName>
        <fullName evidence="7">Sigma-K anti-sigma factor RskA</fullName>
    </alternativeName>
</protein>
<dbReference type="Pfam" id="PF10099">
    <property type="entry name" value="RskA_C"/>
    <property type="match status" value="1"/>
</dbReference>
<evidence type="ECO:0000313" key="12">
    <source>
        <dbReference type="EMBL" id="NNU78873.1"/>
    </source>
</evidence>
<keyword evidence="6 10" id="KW-0472">Membrane</keyword>
<keyword evidence="4 10" id="KW-0812">Transmembrane</keyword>
<evidence type="ECO:0000256" key="3">
    <source>
        <dbReference type="ARBA" id="ARBA00022475"/>
    </source>
</evidence>
<accession>A0A849KPA8</accession>
<gene>
    <name evidence="12" type="ORF">HMH01_00345</name>
</gene>
<feature type="transmembrane region" description="Helical" evidence="10">
    <location>
        <begin position="93"/>
        <end position="113"/>
    </location>
</feature>
<dbReference type="RefSeq" id="WP_171321352.1">
    <property type="nucleotide sequence ID" value="NZ_JABFBC010000001.1"/>
</dbReference>
<sequence length="236" mass="25178">MTANGQDLGRSDDALAAEYALGVLPHAERVVFAMRLEHSAALRERVRFWEERLAVLSDDISPVPPPSRVLDRTERRLFGVPEKRSGWWNSVGLWRGLSFASLVAALGLGFIAWQELRTPGQAGPGAAYVAELRGDTGAVSLMALFDEGTGTLRINRTAGDATVNRVFQLWLIAGDNPPVSLGLLPQDDATGVITIPEDIRDDIGDGTLAISDEPEGGSPTGQPTGDVLALGQMAPI</sequence>
<keyword evidence="3" id="KW-1003">Cell membrane</keyword>
<comment type="caution">
    <text evidence="12">The sequence shown here is derived from an EMBL/GenBank/DDBJ whole genome shotgun (WGS) entry which is preliminary data.</text>
</comment>
<evidence type="ECO:0000256" key="7">
    <source>
        <dbReference type="ARBA" id="ARBA00029829"/>
    </source>
</evidence>
<evidence type="ECO:0000256" key="8">
    <source>
        <dbReference type="ARBA" id="ARBA00030803"/>
    </source>
</evidence>
<evidence type="ECO:0000256" key="9">
    <source>
        <dbReference type="SAM" id="MobiDB-lite"/>
    </source>
</evidence>
<evidence type="ECO:0000256" key="5">
    <source>
        <dbReference type="ARBA" id="ARBA00022989"/>
    </source>
</evidence>
<dbReference type="EMBL" id="JABFBC010000001">
    <property type="protein sequence ID" value="NNU78873.1"/>
    <property type="molecule type" value="Genomic_DNA"/>
</dbReference>
<evidence type="ECO:0000256" key="10">
    <source>
        <dbReference type="SAM" id="Phobius"/>
    </source>
</evidence>
<name>A0A849KPA8_9RHOB</name>
<keyword evidence="5 10" id="KW-1133">Transmembrane helix</keyword>
<evidence type="ECO:0000256" key="2">
    <source>
        <dbReference type="ARBA" id="ARBA00004236"/>
    </source>
</evidence>
<dbReference type="InterPro" id="IPR018764">
    <property type="entry name" value="RskA_C"/>
</dbReference>
<dbReference type="Proteomes" id="UP000572377">
    <property type="component" value="Unassembled WGS sequence"/>
</dbReference>
<dbReference type="InterPro" id="IPR041916">
    <property type="entry name" value="Anti_sigma_zinc_sf"/>
</dbReference>
<comment type="subcellular location">
    <subcellularLocation>
        <location evidence="2">Cell membrane</location>
    </subcellularLocation>
    <subcellularLocation>
        <location evidence="1">Membrane</location>
        <topology evidence="1">Single-pass membrane protein</topology>
    </subcellularLocation>
</comment>
<evidence type="ECO:0000256" key="6">
    <source>
        <dbReference type="ARBA" id="ARBA00023136"/>
    </source>
</evidence>
<dbReference type="Gene3D" id="1.10.10.1320">
    <property type="entry name" value="Anti-sigma factor, zinc-finger domain"/>
    <property type="match status" value="1"/>
</dbReference>
<keyword evidence="13" id="KW-1185">Reference proteome</keyword>
<feature type="region of interest" description="Disordered" evidence="9">
    <location>
        <begin position="206"/>
        <end position="226"/>
    </location>
</feature>
<dbReference type="PANTHER" id="PTHR37461">
    <property type="entry name" value="ANTI-SIGMA-K FACTOR RSKA"/>
    <property type="match status" value="1"/>
</dbReference>
<dbReference type="GO" id="GO:0006417">
    <property type="term" value="P:regulation of translation"/>
    <property type="evidence" value="ECO:0007669"/>
    <property type="project" value="TreeGrafter"/>
</dbReference>
<evidence type="ECO:0000259" key="11">
    <source>
        <dbReference type="Pfam" id="PF10099"/>
    </source>
</evidence>
<evidence type="ECO:0000256" key="4">
    <source>
        <dbReference type="ARBA" id="ARBA00022692"/>
    </source>
</evidence>
<dbReference type="PANTHER" id="PTHR37461:SF1">
    <property type="entry name" value="ANTI-SIGMA-K FACTOR RSKA"/>
    <property type="match status" value="1"/>
</dbReference>
<organism evidence="12 13">
    <name type="scientific">Halovulum dunhuangense</name>
    <dbReference type="NCBI Taxonomy" id="1505036"/>
    <lineage>
        <taxon>Bacteria</taxon>
        <taxon>Pseudomonadati</taxon>
        <taxon>Pseudomonadota</taxon>
        <taxon>Alphaproteobacteria</taxon>
        <taxon>Rhodobacterales</taxon>
        <taxon>Paracoccaceae</taxon>
        <taxon>Halovulum</taxon>
    </lineage>
</organism>
<proteinExistence type="predicted"/>
<reference evidence="12 13" key="1">
    <citation type="submission" date="2020-05" db="EMBL/GenBank/DDBJ databases">
        <title>Gimesia benthica sp. nov., a novel planctomycete isolated from a deep-sea water sample of the Northwest Indian Ocean.</title>
        <authorList>
            <person name="Wang J."/>
            <person name="Ruan C."/>
            <person name="Song L."/>
            <person name="Zhu Y."/>
            <person name="Li A."/>
            <person name="Zheng X."/>
            <person name="Wang L."/>
            <person name="Lu Z."/>
            <person name="Huang Y."/>
            <person name="Du W."/>
            <person name="Zhou Y."/>
            <person name="Huang L."/>
            <person name="Dai X."/>
        </authorList>
    </citation>
    <scope>NUCLEOTIDE SEQUENCE [LARGE SCALE GENOMIC DNA]</scope>
    <source>
        <strain evidence="12 13">YYQ-30</strain>
    </source>
</reference>
<dbReference type="AlphaFoldDB" id="A0A849KPA8"/>